<evidence type="ECO:0000313" key="13">
    <source>
        <dbReference type="Proteomes" id="UP000001064"/>
    </source>
</evidence>
<dbReference type="PANTHER" id="PTHR12869">
    <property type="entry name" value="SMALL SEVEN TRANSMEMBRANE DOMAIN-CONTAINING PROTEIN"/>
    <property type="match status" value="1"/>
</dbReference>
<comment type="subcellular location">
    <subcellularLocation>
        <location evidence="2">Cell membrane</location>
        <topology evidence="2">Multi-pass membrane protein</topology>
    </subcellularLocation>
    <subcellularLocation>
        <location evidence="1">Endoplasmic reticulum membrane</location>
        <topology evidence="1">Multi-pass membrane protein</topology>
    </subcellularLocation>
</comment>
<keyword evidence="13" id="KW-1185">Reference proteome</keyword>
<evidence type="ECO:0000256" key="4">
    <source>
        <dbReference type="ARBA" id="ARBA00022692"/>
    </source>
</evidence>
<feature type="transmembrane region" description="Helical" evidence="11">
    <location>
        <begin position="104"/>
        <end position="128"/>
    </location>
</feature>
<dbReference type="GO" id="GO:0005886">
    <property type="term" value="C:plasma membrane"/>
    <property type="evidence" value="ECO:0007669"/>
    <property type="project" value="UniProtKB-SubCell"/>
</dbReference>
<gene>
    <name evidence="12" type="ORF">DICPUDRAFT_75673</name>
</gene>
<dbReference type="InParanoid" id="F0ZBC3"/>
<sequence length="243" mass="28348">MTFLIFTSCALLIFGPIFVVANASVLSQVKYGHYFLFGFLSNLGWQIAKLFILGSFYPFFDMEIYDPVQEIIKIVGMISEIIIVYFTLRYLLKEKNKANISKHKIIVLGFTLGWFTVGSLLTQFLPLFNTLGVEFNWVYTFNALDNNIKLLEQFALNTCIYLYIVNNNKYLIESPTTSKTTKNQEQNQLPKQYQDSKLLLNLLLIGYLVFEAFASFFFHRAPYHSFLFIKAFYSLFFFKVTRI</sequence>
<evidence type="ECO:0000256" key="10">
    <source>
        <dbReference type="ARBA" id="ARBA00034899"/>
    </source>
</evidence>
<organism evidence="12 13">
    <name type="scientific">Dictyostelium purpureum</name>
    <name type="common">Slime mold</name>
    <dbReference type="NCBI Taxonomy" id="5786"/>
    <lineage>
        <taxon>Eukaryota</taxon>
        <taxon>Amoebozoa</taxon>
        <taxon>Evosea</taxon>
        <taxon>Eumycetozoa</taxon>
        <taxon>Dictyostelia</taxon>
        <taxon>Dictyosteliales</taxon>
        <taxon>Dictyosteliaceae</taxon>
        <taxon>Dictyostelium</taxon>
    </lineage>
</organism>
<accession>F0ZBC3</accession>
<keyword evidence="5" id="KW-0256">Endoplasmic reticulum</keyword>
<feature type="transmembrane region" description="Helical" evidence="11">
    <location>
        <begin position="198"/>
        <end position="217"/>
    </location>
</feature>
<feature type="transmembrane region" description="Helical" evidence="11">
    <location>
        <begin position="223"/>
        <end position="241"/>
    </location>
</feature>
<protein>
    <recommendedName>
        <fullName evidence="9">BOS complex subunit TMEM147</fullName>
    </recommendedName>
    <alternativeName>
        <fullName evidence="10">Transmembrane protein 147</fullName>
    </alternativeName>
</protein>
<evidence type="ECO:0000256" key="3">
    <source>
        <dbReference type="ARBA" id="ARBA00022475"/>
    </source>
</evidence>
<evidence type="ECO:0000256" key="5">
    <source>
        <dbReference type="ARBA" id="ARBA00022824"/>
    </source>
</evidence>
<dbReference type="Pfam" id="PF09767">
    <property type="entry name" value="DUF2053"/>
    <property type="match status" value="1"/>
</dbReference>
<dbReference type="GeneID" id="10506694"/>
<dbReference type="eggNOG" id="KOG3236">
    <property type="taxonomic scope" value="Eukaryota"/>
</dbReference>
<keyword evidence="4 11" id="KW-0812">Transmembrane</keyword>
<keyword evidence="7 11" id="KW-0472">Membrane</keyword>
<dbReference type="STRING" id="5786.F0ZBC3"/>
<evidence type="ECO:0000256" key="1">
    <source>
        <dbReference type="ARBA" id="ARBA00004477"/>
    </source>
</evidence>
<evidence type="ECO:0000256" key="6">
    <source>
        <dbReference type="ARBA" id="ARBA00022989"/>
    </source>
</evidence>
<dbReference type="KEGG" id="dpp:DICPUDRAFT_75673"/>
<feature type="transmembrane region" description="Helical" evidence="11">
    <location>
        <begin position="71"/>
        <end position="92"/>
    </location>
</feature>
<dbReference type="Proteomes" id="UP000001064">
    <property type="component" value="Unassembled WGS sequence"/>
</dbReference>
<dbReference type="InterPro" id="IPR019164">
    <property type="entry name" value="TMEM147"/>
</dbReference>
<evidence type="ECO:0000256" key="8">
    <source>
        <dbReference type="ARBA" id="ARBA00034739"/>
    </source>
</evidence>
<evidence type="ECO:0000256" key="11">
    <source>
        <dbReference type="SAM" id="Phobius"/>
    </source>
</evidence>
<evidence type="ECO:0000256" key="9">
    <source>
        <dbReference type="ARBA" id="ARBA00034846"/>
    </source>
</evidence>
<dbReference type="FunCoup" id="F0ZBC3">
    <property type="interactions" value="146"/>
</dbReference>
<dbReference type="VEuPathDB" id="AmoebaDB:DICPUDRAFT_75673"/>
<name>F0ZBC3_DICPU</name>
<keyword evidence="3" id="KW-1003">Cell membrane</keyword>
<evidence type="ECO:0000256" key="2">
    <source>
        <dbReference type="ARBA" id="ARBA00004651"/>
    </source>
</evidence>
<proteinExistence type="inferred from homology"/>
<dbReference type="RefSeq" id="XP_003284712.1">
    <property type="nucleotide sequence ID" value="XM_003284664.1"/>
</dbReference>
<dbReference type="PANTHER" id="PTHR12869:SF0">
    <property type="entry name" value="BOS COMPLEX SUBUNIT TMEM147"/>
    <property type="match status" value="1"/>
</dbReference>
<comment type="similarity">
    <text evidence="8">Belongs to the TMEM147 family.</text>
</comment>
<evidence type="ECO:0000256" key="7">
    <source>
        <dbReference type="ARBA" id="ARBA00023136"/>
    </source>
</evidence>
<dbReference type="AlphaFoldDB" id="F0ZBC3"/>
<evidence type="ECO:0000313" key="12">
    <source>
        <dbReference type="EMBL" id="EGC38721.1"/>
    </source>
</evidence>
<dbReference type="GO" id="GO:0005789">
    <property type="term" value="C:endoplasmic reticulum membrane"/>
    <property type="evidence" value="ECO:0007669"/>
    <property type="project" value="UniProtKB-SubCell"/>
</dbReference>
<dbReference type="EMBL" id="GL870970">
    <property type="protein sequence ID" value="EGC38721.1"/>
    <property type="molecule type" value="Genomic_DNA"/>
</dbReference>
<keyword evidence="6 11" id="KW-1133">Transmembrane helix</keyword>
<reference evidence="13" key="1">
    <citation type="journal article" date="2011" name="Genome Biol.">
        <title>Comparative genomics of the social amoebae Dictyostelium discoideum and Dictyostelium purpureum.</title>
        <authorList>
            <consortium name="US DOE Joint Genome Institute (JGI-PGF)"/>
            <person name="Sucgang R."/>
            <person name="Kuo A."/>
            <person name="Tian X."/>
            <person name="Salerno W."/>
            <person name="Parikh A."/>
            <person name="Feasley C.L."/>
            <person name="Dalin E."/>
            <person name="Tu H."/>
            <person name="Huang E."/>
            <person name="Barry K."/>
            <person name="Lindquist E."/>
            <person name="Shapiro H."/>
            <person name="Bruce D."/>
            <person name="Schmutz J."/>
            <person name="Salamov A."/>
            <person name="Fey P."/>
            <person name="Gaudet P."/>
            <person name="Anjard C."/>
            <person name="Babu M.M."/>
            <person name="Basu S."/>
            <person name="Bushmanova Y."/>
            <person name="van der Wel H."/>
            <person name="Katoh-Kurasawa M."/>
            <person name="Dinh C."/>
            <person name="Coutinho P.M."/>
            <person name="Saito T."/>
            <person name="Elias M."/>
            <person name="Schaap P."/>
            <person name="Kay R.R."/>
            <person name="Henrissat B."/>
            <person name="Eichinger L."/>
            <person name="Rivero F."/>
            <person name="Putnam N.H."/>
            <person name="West C.M."/>
            <person name="Loomis W.F."/>
            <person name="Chisholm R.L."/>
            <person name="Shaulsky G."/>
            <person name="Strassmann J.E."/>
            <person name="Queller D.C."/>
            <person name="Kuspa A."/>
            <person name="Grigoriev I.V."/>
        </authorList>
    </citation>
    <scope>NUCLEOTIDE SEQUENCE [LARGE SCALE GENOMIC DNA]</scope>
    <source>
        <strain evidence="13">QSDP1</strain>
    </source>
</reference>
<feature type="transmembrane region" description="Helical" evidence="11">
    <location>
        <begin position="33"/>
        <end position="59"/>
    </location>
</feature>